<dbReference type="AlphaFoldDB" id="A0A0B6Z1C6"/>
<accession>A0A0B6Z1C6</accession>
<gene>
    <name evidence="1" type="primary">ORF44840</name>
</gene>
<proteinExistence type="predicted"/>
<protein>
    <submittedName>
        <fullName evidence="1">Uncharacterized protein</fullName>
    </submittedName>
</protein>
<dbReference type="EMBL" id="HACG01015453">
    <property type="protein sequence ID" value="CEK62318.1"/>
    <property type="molecule type" value="Transcribed_RNA"/>
</dbReference>
<name>A0A0B6Z1C6_9EUPU</name>
<reference evidence="1" key="1">
    <citation type="submission" date="2014-12" db="EMBL/GenBank/DDBJ databases">
        <title>Insight into the proteome of Arion vulgaris.</title>
        <authorList>
            <person name="Aradska J."/>
            <person name="Bulat T."/>
            <person name="Smidak R."/>
            <person name="Sarate P."/>
            <person name="Gangsoo J."/>
            <person name="Sialana F."/>
            <person name="Bilban M."/>
            <person name="Lubec G."/>
        </authorList>
    </citation>
    <scope>NUCLEOTIDE SEQUENCE</scope>
    <source>
        <tissue evidence="1">Skin</tissue>
    </source>
</reference>
<feature type="non-terminal residue" evidence="1">
    <location>
        <position position="130"/>
    </location>
</feature>
<organism evidence="1">
    <name type="scientific">Arion vulgaris</name>
    <dbReference type="NCBI Taxonomy" id="1028688"/>
    <lineage>
        <taxon>Eukaryota</taxon>
        <taxon>Metazoa</taxon>
        <taxon>Spiralia</taxon>
        <taxon>Lophotrochozoa</taxon>
        <taxon>Mollusca</taxon>
        <taxon>Gastropoda</taxon>
        <taxon>Heterobranchia</taxon>
        <taxon>Euthyneura</taxon>
        <taxon>Panpulmonata</taxon>
        <taxon>Eupulmonata</taxon>
        <taxon>Stylommatophora</taxon>
        <taxon>Helicina</taxon>
        <taxon>Arionoidea</taxon>
        <taxon>Arionidae</taxon>
        <taxon>Arion</taxon>
    </lineage>
</organism>
<feature type="non-terminal residue" evidence="1">
    <location>
        <position position="1"/>
    </location>
</feature>
<sequence length="130" mass="14076">LQVWQKMSQYRIQPSTTIFNLLIRTARDCGIGDPKTFSSVFALDSGYVEINGGLGLLEGVNHSFGKRQDTGQNLSLHTSALLTDGTRKSDLKLGVIGSKINIHSSLSSVPSSKCSDDVTFNVSKQNVICD</sequence>
<evidence type="ECO:0000313" key="1">
    <source>
        <dbReference type="EMBL" id="CEK62318.1"/>
    </source>
</evidence>